<dbReference type="ZFIN" id="ZDB-GENE-070705-21">
    <property type="gene designation" value="si:ch211-121a2.2"/>
</dbReference>
<evidence type="ECO:0000256" key="6">
    <source>
        <dbReference type="PIRSR" id="PIRSR620405-1"/>
    </source>
</evidence>
<dbReference type="InterPro" id="IPR016130">
    <property type="entry name" value="Tyr_Pase_AS"/>
</dbReference>
<comment type="catalytic activity">
    <reaction evidence="5">
        <text>O-phospho-L-threonyl-[protein] + H2O = L-threonyl-[protein] + phosphate</text>
        <dbReference type="Rhea" id="RHEA:47004"/>
        <dbReference type="Rhea" id="RHEA-COMP:11060"/>
        <dbReference type="Rhea" id="RHEA-COMP:11605"/>
        <dbReference type="ChEBI" id="CHEBI:15377"/>
        <dbReference type="ChEBI" id="CHEBI:30013"/>
        <dbReference type="ChEBI" id="CHEBI:43474"/>
        <dbReference type="ChEBI" id="CHEBI:61977"/>
        <dbReference type="EC" id="3.1.3.16"/>
    </reaction>
</comment>
<dbReference type="EC" id="3.1.3.16" evidence="12"/>
<evidence type="ECO:0000259" key="8">
    <source>
        <dbReference type="PROSITE" id="PS50054"/>
    </source>
</evidence>
<dbReference type="EMBL" id="BC151914">
    <property type="protein sequence ID" value="AAI51915.1"/>
    <property type="molecule type" value="mRNA"/>
</dbReference>
<dbReference type="GO" id="GO:0004722">
    <property type="term" value="F:protein serine/threonine phosphatase activity"/>
    <property type="evidence" value="ECO:0007669"/>
    <property type="project" value="UniProtKB-EC"/>
</dbReference>
<evidence type="ECO:0000313" key="13">
    <source>
        <dbReference type="ZFIN" id="ZDB-GENE-070705-21"/>
    </source>
</evidence>
<proteinExistence type="evidence at protein level"/>
<dbReference type="OrthoDB" id="253091at2759"/>
<evidence type="ECO:0000256" key="2">
    <source>
        <dbReference type="ARBA" id="ARBA00022801"/>
    </source>
</evidence>
<evidence type="ECO:0007829" key="14">
    <source>
        <dbReference type="PeptideAtlas" id="A7MBU0"/>
    </source>
</evidence>
<organism evidence="10">
    <name type="scientific">Danio rerio</name>
    <name type="common">Zebrafish</name>
    <name type="synonym">Brachydanio rerio</name>
    <dbReference type="NCBI Taxonomy" id="7955"/>
    <lineage>
        <taxon>Eukaryota</taxon>
        <taxon>Metazoa</taxon>
        <taxon>Chordata</taxon>
        <taxon>Craniata</taxon>
        <taxon>Vertebrata</taxon>
        <taxon>Euteleostomi</taxon>
        <taxon>Actinopterygii</taxon>
        <taxon>Neopterygii</taxon>
        <taxon>Teleostei</taxon>
        <taxon>Ostariophysi</taxon>
        <taxon>Cypriniformes</taxon>
        <taxon>Danionidae</taxon>
        <taxon>Danioninae</taxon>
        <taxon>Danio</taxon>
    </lineage>
</organism>
<reference evidence="10" key="2">
    <citation type="submission" date="2007-08" db="EMBL/GenBank/DDBJ databases">
        <authorList>
            <consortium name="NIH MGC Project"/>
        </authorList>
    </citation>
    <scope>NUCLEOTIDE SEQUENCE</scope>
    <source>
        <tissue evidence="10">Testis</tissue>
    </source>
</reference>
<feature type="region of interest" description="Disordered" evidence="7">
    <location>
        <begin position="241"/>
        <end position="261"/>
    </location>
</feature>
<dbReference type="SMART" id="SM00195">
    <property type="entry name" value="DSPc"/>
    <property type="match status" value="2"/>
</dbReference>
<dbReference type="PRINTS" id="PR01908">
    <property type="entry name" value="ADSPHPHTASE"/>
</dbReference>
<reference evidence="11" key="4">
    <citation type="journal article" date="2013" name="Nature">
        <title>The zebrafish reference genome sequence and its relationship to the human genome.</title>
        <authorList>
            <consortium name="Genome Reference Consortium Zebrafish"/>
            <person name="Howe K."/>
            <person name="Clark M.D."/>
            <person name="Torroja C.F."/>
            <person name="Torrance J."/>
            <person name="Berthelot C."/>
            <person name="Muffato M."/>
            <person name="Collins J.E."/>
            <person name="Humphray S."/>
            <person name="McLaren K."/>
            <person name="Matthews L."/>
            <person name="McLaren S."/>
            <person name="Sealy I."/>
            <person name="Caccamo M."/>
            <person name="Churcher C."/>
            <person name="Scott C."/>
            <person name="Barrett J.C."/>
            <person name="Koch R."/>
            <person name="Rauch G.J."/>
            <person name="White S."/>
            <person name="Chow W."/>
            <person name="Kilian B."/>
            <person name="Quintais L.T."/>
            <person name="Guerra-Assuncao J.A."/>
            <person name="Zhou Y."/>
            <person name="Gu Y."/>
            <person name="Yen J."/>
            <person name="Vogel J.H."/>
            <person name="Eyre T."/>
            <person name="Redmond S."/>
            <person name="Banerjee R."/>
            <person name="Chi J."/>
            <person name="Fu B."/>
            <person name="Langley E."/>
            <person name="Maguire S.F."/>
            <person name="Laird G.K."/>
            <person name="Lloyd D."/>
            <person name="Kenyon E."/>
            <person name="Donaldson S."/>
            <person name="Sehra H."/>
            <person name="Almeida-King J."/>
            <person name="Loveland J."/>
            <person name="Trevanion S."/>
            <person name="Jones M."/>
            <person name="Quail M."/>
            <person name="Willey D."/>
            <person name="Hunt A."/>
            <person name="Burton J."/>
            <person name="Sims S."/>
            <person name="McLay K."/>
            <person name="Plumb B."/>
            <person name="Davis J."/>
            <person name="Clee C."/>
            <person name="Oliver K."/>
            <person name="Clark R."/>
            <person name="Riddle C."/>
            <person name="Elliot D."/>
            <person name="Eliott D."/>
            <person name="Threadgold G."/>
            <person name="Harden G."/>
            <person name="Ware D."/>
            <person name="Begum S."/>
            <person name="Mortimore B."/>
            <person name="Mortimer B."/>
            <person name="Kerry G."/>
            <person name="Heath P."/>
            <person name="Phillimore B."/>
            <person name="Tracey A."/>
            <person name="Corby N."/>
            <person name="Dunn M."/>
            <person name="Johnson C."/>
            <person name="Wood J."/>
            <person name="Clark S."/>
            <person name="Pelan S."/>
            <person name="Griffiths G."/>
            <person name="Smith M."/>
            <person name="Glithero R."/>
            <person name="Howden P."/>
            <person name="Barker N."/>
            <person name="Lloyd C."/>
            <person name="Stevens C."/>
            <person name="Harley J."/>
            <person name="Holt K."/>
            <person name="Panagiotidis G."/>
            <person name="Lovell J."/>
            <person name="Beasley H."/>
            <person name="Henderson C."/>
            <person name="Gordon D."/>
            <person name="Auger K."/>
            <person name="Wright D."/>
            <person name="Collins J."/>
            <person name="Raisen C."/>
            <person name="Dyer L."/>
            <person name="Leung K."/>
            <person name="Robertson L."/>
            <person name="Ambridge K."/>
            <person name="Leongamornlert D."/>
            <person name="McGuire S."/>
            <person name="Gilderthorp R."/>
            <person name="Griffiths C."/>
            <person name="Manthravadi D."/>
            <person name="Nichol S."/>
            <person name="Barker G."/>
            <person name="Whitehead S."/>
            <person name="Kay M."/>
            <person name="Brown J."/>
            <person name="Murnane C."/>
            <person name="Gray E."/>
            <person name="Humphries M."/>
            <person name="Sycamore N."/>
            <person name="Barker D."/>
            <person name="Saunders D."/>
            <person name="Wallis J."/>
            <person name="Babbage A."/>
            <person name="Hammond S."/>
            <person name="Mashreghi-Mohammadi M."/>
            <person name="Barr L."/>
            <person name="Martin S."/>
            <person name="Wray P."/>
            <person name="Ellington A."/>
            <person name="Matthews N."/>
            <person name="Ellwood M."/>
            <person name="Woodmansey R."/>
            <person name="Clark G."/>
            <person name="Cooper J."/>
            <person name="Cooper J."/>
            <person name="Tromans A."/>
            <person name="Grafham D."/>
            <person name="Skuce C."/>
            <person name="Pandian R."/>
            <person name="Andrews R."/>
            <person name="Harrison E."/>
            <person name="Kimberley A."/>
            <person name="Garnett J."/>
            <person name="Fosker N."/>
            <person name="Hall R."/>
            <person name="Garner P."/>
            <person name="Kelly D."/>
            <person name="Bird C."/>
            <person name="Palmer S."/>
            <person name="Gehring I."/>
            <person name="Berger A."/>
            <person name="Dooley C.M."/>
            <person name="Ersan-Urun Z."/>
            <person name="Eser C."/>
            <person name="Geiger H."/>
            <person name="Geisler M."/>
            <person name="Karotki L."/>
            <person name="Kirn A."/>
            <person name="Konantz J."/>
            <person name="Konantz M."/>
            <person name="Oberlander M."/>
            <person name="Rudolph-Geiger S."/>
            <person name="Teucke M."/>
            <person name="Lanz C."/>
            <person name="Raddatz G."/>
            <person name="Osoegawa K."/>
            <person name="Zhu B."/>
            <person name="Rapp A."/>
            <person name="Widaa S."/>
            <person name="Langford C."/>
            <person name="Yang F."/>
            <person name="Schuster S.C."/>
            <person name="Carter N.P."/>
            <person name="Harrow J."/>
            <person name="Ning Z."/>
            <person name="Herrero J."/>
            <person name="Searle S.M."/>
            <person name="Enright A."/>
            <person name="Geisler R."/>
            <person name="Plasterk R.H."/>
            <person name="Lee C."/>
            <person name="Westerfield M."/>
            <person name="de Jong P.J."/>
            <person name="Zon L.I."/>
            <person name="Postlethwait J.H."/>
            <person name="Nusslein-Volhard C."/>
            <person name="Hubbard T.J."/>
            <person name="Roest Crollius H."/>
            <person name="Rogers J."/>
            <person name="Stemple D.L."/>
        </authorList>
    </citation>
    <scope>NUCLEOTIDE SEQUENCE [LARGE SCALE GENOMIC DNA]</scope>
</reference>
<dbReference type="Proteomes" id="UP000000437">
    <property type="component" value="Chromosome 20"/>
</dbReference>
<dbReference type="InterPro" id="IPR020422">
    <property type="entry name" value="TYR_PHOSPHATASE_DUAL_dom"/>
</dbReference>
<reference evidence="10 12" key="1">
    <citation type="journal article" date="2002" name="Proc. Natl. Acad. Sci. U.S.A.">
        <title>Generation and initial analysis of more than 15,000 full-length human and mouse cDNA sequences.</title>
        <authorList>
            <consortium name="Mammalian Gene Collection Program Team"/>
            <person name="Strausberg R.L."/>
            <person name="Feingold E.A."/>
            <person name="Grouse L.H."/>
            <person name="Derge J.G."/>
            <person name="Klausner R.D."/>
            <person name="Collins F.S."/>
            <person name="Wagner L."/>
            <person name="Shenmen C.M."/>
            <person name="Schuler G.D."/>
            <person name="Altschul S.F."/>
            <person name="Zeeberg B."/>
            <person name="Buetow K.H."/>
            <person name="Schaefer C.F."/>
            <person name="Bhat N.K."/>
            <person name="Hopkins R.F."/>
            <person name="Jordan H."/>
            <person name="Moore T."/>
            <person name="Max S.I."/>
            <person name="Wang J."/>
            <person name="Hsieh F."/>
            <person name="Diatchenko L."/>
            <person name="Marusina K."/>
            <person name="Farmer A.A."/>
            <person name="Rubin G.M."/>
            <person name="Hong L."/>
            <person name="Stapleton M."/>
            <person name="Soares M.B."/>
            <person name="Bonaldo M.F."/>
            <person name="Casavant T.L."/>
            <person name="Scheetz T.E."/>
            <person name="Brownstein M.J."/>
            <person name="Usdin T.B."/>
            <person name="Toshiyuki S."/>
            <person name="Carninci P."/>
            <person name="Prange C."/>
            <person name="Raha S.S."/>
            <person name="Loquellano N.A."/>
            <person name="Peters G.J."/>
            <person name="Abramson R.D."/>
            <person name="Mullahy S.J."/>
            <person name="Bosak S.A."/>
            <person name="McEwan P.J."/>
            <person name="McKernan K.J."/>
            <person name="Malek J.A."/>
            <person name="Gunaratne P.H."/>
            <person name="Richards S."/>
            <person name="Worley K.C."/>
            <person name="Hale S."/>
            <person name="Garcia A.M."/>
            <person name="Gay L.J."/>
            <person name="Hulyk S.W."/>
            <person name="Villalon D.K."/>
            <person name="Muzny D.M."/>
            <person name="Sodergren E.J."/>
            <person name="Lu X."/>
            <person name="Gibbs R.A."/>
            <person name="Fahey J."/>
            <person name="Helton E."/>
            <person name="Ketteman M."/>
            <person name="Madan A."/>
            <person name="Rodrigues S."/>
            <person name="Sanchez A."/>
            <person name="Whiting M."/>
            <person name="Madan A."/>
            <person name="Young A.C."/>
            <person name="Shevchenko Y."/>
            <person name="Bouffard G.G."/>
            <person name="Blakesley R.W."/>
            <person name="Touchman J.W."/>
            <person name="Green E.D."/>
            <person name="Dickson M.C."/>
            <person name="Rodriguez A.C."/>
            <person name="Grimwood J."/>
            <person name="Schmutz J."/>
            <person name="Myers R.M."/>
            <person name="Butterfield Y.S."/>
            <person name="Krzywinski M.I."/>
            <person name="Skalska U."/>
            <person name="Smailus D.E."/>
            <person name="Schnerch A."/>
            <person name="Schein J.E."/>
            <person name="Jones S.J."/>
            <person name="Marra M.A."/>
        </authorList>
    </citation>
    <scope>NUCLEOTIDE SEQUENCE</scope>
    <source>
        <tissue evidence="10">Testis</tissue>
    </source>
</reference>
<dbReference type="PROSITE" id="PS50054">
    <property type="entry name" value="TYR_PHOSPHATASE_DUAL"/>
    <property type="match status" value="2"/>
</dbReference>
<feature type="domain" description="Tyrosine-protein phosphatase" evidence="8">
    <location>
        <begin position="79"/>
        <end position="232"/>
    </location>
</feature>
<dbReference type="Pfam" id="PF00782">
    <property type="entry name" value="DSPc"/>
    <property type="match status" value="2"/>
</dbReference>
<dbReference type="PRINTS" id="PR01909">
    <property type="entry name" value="ADSPHPHTASEA"/>
</dbReference>
<dbReference type="Gene3D" id="3.90.190.10">
    <property type="entry name" value="Protein tyrosine phosphatase superfamily"/>
    <property type="match status" value="2"/>
</dbReference>
<gene>
    <name evidence="10 12 13" type="primary">si:ch211-121a2.2</name>
</gene>
<evidence type="ECO:0000256" key="1">
    <source>
        <dbReference type="ARBA" id="ARBA00008601"/>
    </source>
</evidence>
<dbReference type="PhylomeDB" id="A7MBU0"/>
<comment type="catalytic activity">
    <reaction evidence="4">
        <text>O-phospho-L-seryl-[protein] + H2O = L-seryl-[protein] + phosphate</text>
        <dbReference type="Rhea" id="RHEA:20629"/>
        <dbReference type="Rhea" id="RHEA-COMP:9863"/>
        <dbReference type="Rhea" id="RHEA-COMP:11604"/>
        <dbReference type="ChEBI" id="CHEBI:15377"/>
        <dbReference type="ChEBI" id="CHEBI:29999"/>
        <dbReference type="ChEBI" id="CHEBI:43474"/>
        <dbReference type="ChEBI" id="CHEBI:83421"/>
        <dbReference type="EC" id="3.1.3.16"/>
    </reaction>
</comment>
<dbReference type="PANTHER" id="PTHR45682">
    <property type="entry name" value="AGAP008228-PA"/>
    <property type="match status" value="1"/>
</dbReference>
<keyword evidence="2" id="KW-0378">Hydrolase</keyword>
<evidence type="ECO:0000313" key="11">
    <source>
        <dbReference type="Proteomes" id="UP000000437"/>
    </source>
</evidence>
<keyword evidence="3" id="KW-0904">Protein phosphatase</keyword>
<dbReference type="InterPro" id="IPR000387">
    <property type="entry name" value="Tyr_Pase_dom"/>
</dbReference>
<feature type="domain" description="Tyrosine specific protein phosphatases" evidence="9">
    <location>
        <begin position="153"/>
        <end position="211"/>
    </location>
</feature>
<dbReference type="PROSITE" id="PS00383">
    <property type="entry name" value="TYR_PHOSPHATASE_1"/>
    <property type="match status" value="2"/>
</dbReference>
<dbReference type="SUPFAM" id="SSF52799">
    <property type="entry name" value="(Phosphotyrosine protein) phosphatases II"/>
    <property type="match status" value="2"/>
</dbReference>
<reference evidence="12" key="6">
    <citation type="submission" date="2025-04" db="UniProtKB">
        <authorList>
            <consortium name="RefSeq"/>
        </authorList>
    </citation>
    <scope>IDENTIFICATION</scope>
</reference>
<evidence type="ECO:0000256" key="5">
    <source>
        <dbReference type="ARBA" id="ARBA00048336"/>
    </source>
</evidence>
<accession>A7MBU0</accession>
<dbReference type="GeneID" id="564515"/>
<dbReference type="PROSITE" id="PS50056">
    <property type="entry name" value="TYR_PHOSPHATASE_2"/>
    <property type="match status" value="2"/>
</dbReference>
<keyword evidence="14" id="KW-1267">Proteomics identification</keyword>
<evidence type="ECO:0000256" key="4">
    <source>
        <dbReference type="ARBA" id="ARBA00047761"/>
    </source>
</evidence>
<dbReference type="KEGG" id="dre:564515"/>
<dbReference type="InterPro" id="IPR000340">
    <property type="entry name" value="Dual-sp_phosphatase_cat-dom"/>
</dbReference>
<dbReference type="AlphaFoldDB" id="A7MBU0"/>
<dbReference type="GO" id="GO:0033549">
    <property type="term" value="F:MAP kinase phosphatase activity"/>
    <property type="evidence" value="ECO:0000318"/>
    <property type="project" value="GO_Central"/>
</dbReference>
<dbReference type="GO" id="GO:0043409">
    <property type="term" value="P:negative regulation of MAPK cascade"/>
    <property type="evidence" value="ECO:0000318"/>
    <property type="project" value="GO_Central"/>
</dbReference>
<evidence type="ECO:0000256" key="3">
    <source>
        <dbReference type="ARBA" id="ARBA00022912"/>
    </source>
</evidence>
<comment type="similarity">
    <text evidence="1">Belongs to the protein-tyrosine phosphatase family. Non-receptor class dual specificity subfamily.</text>
</comment>
<feature type="region of interest" description="Disordered" evidence="7">
    <location>
        <begin position="1"/>
        <end position="39"/>
    </location>
</feature>
<dbReference type="GO" id="GO:0005737">
    <property type="term" value="C:cytoplasm"/>
    <property type="evidence" value="ECO:0000318"/>
    <property type="project" value="GO_Central"/>
</dbReference>
<protein>
    <submittedName>
        <fullName evidence="10">Si:ch211-121a2.2 protein</fullName>
    </submittedName>
    <submittedName>
        <fullName evidence="12">Uncharacterized protein LOC564515</fullName>
        <ecNumber evidence="12">3.1.3.16</ecNumber>
    </submittedName>
</protein>
<dbReference type="RefSeq" id="NP_001098581.1">
    <property type="nucleotide sequence ID" value="NM_001105111.1"/>
</dbReference>
<sequence length="449" mass="50334">MTEPAGGSIGKSSSAITEKNTPTETEVDPADEGASCLPGPSCSNIESQIKTELSLLEMYIPHGPGKLRNRLKECALDWTPVTEVWPNVFLGNEETALDRAMLKTMGITHILNAAEIEVDLHANIIPRELHYQGMDITYYNVPALDEDMFDISEYFFPAAEFINKALSNPENKVLVHCVQGVSRSATLFLAYLMIQHDIMVENAIDHVTGVRWISPNMGFLKQLTALNSTLVEKRKLQLREQLKRGNEDTEKPIPEPQESKQRIEETVIHLKHCLQKCTLDQTSATEVWPSVVIGDEHTAMDRAKLKQRGITHILNAAAIKHNLMASLGMPRKEDLLRKVKTGAQYYKGMNITYYGVPVVDDPLFDISKYFYPSAAFIHQALSEPENKVLVHCSDGVSRSPTLFLAYLMIHRKMSVEDAIGHVLKVRCIWPNLGFLKQLAVLNSKLACQQ</sequence>
<dbReference type="InterPro" id="IPR020405">
    <property type="entry name" value="Atypical_DUSP_subfamA"/>
</dbReference>
<dbReference type="PANTHER" id="PTHR45682:SF3">
    <property type="entry name" value="DUAL SPECIFICITY PROTEIN PHOSPHATASE"/>
    <property type="match status" value="1"/>
</dbReference>
<name>A7MBU0_DANRE</name>
<feature type="active site" description="Phosphocysteine intermediate" evidence="6">
    <location>
        <position position="392"/>
    </location>
</feature>
<evidence type="ECO:0000256" key="7">
    <source>
        <dbReference type="SAM" id="MobiDB-lite"/>
    </source>
</evidence>
<feature type="domain" description="Tyrosine specific protein phosphatases" evidence="9">
    <location>
        <begin position="368"/>
        <end position="426"/>
    </location>
</feature>
<keyword evidence="11" id="KW-1185">Reference proteome</keyword>
<feature type="domain" description="Tyrosine-protein phosphatase" evidence="8">
    <location>
        <begin position="283"/>
        <end position="447"/>
    </location>
</feature>
<dbReference type="AGR" id="ZFIN:ZDB-GENE-070705-21"/>
<dbReference type="GO" id="GO:0008138">
    <property type="term" value="F:protein tyrosine/serine/threonine phosphatase activity"/>
    <property type="evidence" value="ECO:0000318"/>
    <property type="project" value="GO_Central"/>
</dbReference>
<reference evidence="12" key="5">
    <citation type="journal article" date="2022" name="Int. J. Mol. Sci.">
        <title>Evolutionary and Expression Analysis of MOV10 and MOV10L1 Reveals Their Origin, Duplication and Divergence.</title>
        <authorList>
            <person name="Yang S."/>
            <person name="Zhang X."/>
            <person name="Li X."/>
            <person name="Yin X."/>
            <person name="Teng L."/>
            <person name="Ji G."/>
            <person name="Li H."/>
        </authorList>
    </citation>
    <scope>NUCLEOTIDE SEQUENCE</scope>
</reference>
<evidence type="ECO:0000259" key="9">
    <source>
        <dbReference type="PROSITE" id="PS50056"/>
    </source>
</evidence>
<dbReference type="CDD" id="cd14515">
    <property type="entry name" value="DUSP3-like"/>
    <property type="match status" value="2"/>
</dbReference>
<dbReference type="InterPro" id="IPR029021">
    <property type="entry name" value="Prot-tyrosine_phosphatase-like"/>
</dbReference>
<evidence type="ECO:0000313" key="12">
    <source>
        <dbReference type="RefSeq" id="NP_001098581.1"/>
    </source>
</evidence>
<reference evidence="12" key="3">
    <citation type="journal article" date="2011" name="Brief. Bioinform.">
        <title>Phylogenetic-based propagation of functional annotations within the Gene Ontology consortium.</title>
        <authorList>
            <person name="Gaudet P."/>
            <person name="Livstone M.S."/>
            <person name="Lewis S.E."/>
            <person name="Thomas P.D."/>
        </authorList>
    </citation>
    <scope>NUCLEOTIDE SEQUENCE</scope>
</reference>
<evidence type="ECO:0000313" key="10">
    <source>
        <dbReference type="EMBL" id="AAI51915.1"/>
    </source>
</evidence>